<dbReference type="RefSeq" id="WP_169763307.1">
    <property type="nucleotide sequence ID" value="NZ_JABCUQ010000040.1"/>
</dbReference>
<evidence type="ECO:0000259" key="4">
    <source>
        <dbReference type="PROSITE" id="PS50983"/>
    </source>
</evidence>
<dbReference type="AlphaFoldDB" id="A0A7Y0YJ36"/>
<keyword evidence="3" id="KW-0732">Signal</keyword>
<dbReference type="PROSITE" id="PS50983">
    <property type="entry name" value="FE_B12_PBP"/>
    <property type="match status" value="1"/>
</dbReference>
<dbReference type="EMBL" id="JABCUS010000040">
    <property type="protein sequence ID" value="NMX04454.1"/>
    <property type="molecule type" value="Genomic_DNA"/>
</dbReference>
<organism evidence="5 6">
    <name type="scientific">Mobiluncus mulieris</name>
    <dbReference type="NCBI Taxonomy" id="2052"/>
    <lineage>
        <taxon>Bacteria</taxon>
        <taxon>Bacillati</taxon>
        <taxon>Actinomycetota</taxon>
        <taxon>Actinomycetes</taxon>
        <taxon>Actinomycetales</taxon>
        <taxon>Actinomycetaceae</taxon>
        <taxon>Mobiluncus</taxon>
    </lineage>
</organism>
<protein>
    <submittedName>
        <fullName evidence="5">ABC transporter substrate-binding protein</fullName>
    </submittedName>
</protein>
<name>A0A7Y0YJ36_9ACTO</name>
<dbReference type="InterPro" id="IPR002491">
    <property type="entry name" value="ABC_transptr_periplasmic_BD"/>
</dbReference>
<evidence type="ECO:0000313" key="5">
    <source>
        <dbReference type="EMBL" id="NMX04454.1"/>
    </source>
</evidence>
<dbReference type="Gene3D" id="3.40.50.1980">
    <property type="entry name" value="Nitrogenase molybdenum iron protein domain"/>
    <property type="match status" value="2"/>
</dbReference>
<evidence type="ECO:0000256" key="1">
    <source>
        <dbReference type="ARBA" id="ARBA00008814"/>
    </source>
</evidence>
<accession>A0A7Y0YJ36</accession>
<feature type="domain" description="Fe/B12 periplasmic-binding" evidence="4">
    <location>
        <begin position="66"/>
        <end position="347"/>
    </location>
</feature>
<evidence type="ECO:0000256" key="2">
    <source>
        <dbReference type="SAM" id="Coils"/>
    </source>
</evidence>
<dbReference type="PANTHER" id="PTHR30535:SF34">
    <property type="entry name" value="MOLYBDATE-BINDING PROTEIN MOLA"/>
    <property type="match status" value="1"/>
</dbReference>
<feature type="coiled-coil region" evidence="2">
    <location>
        <begin position="196"/>
        <end position="226"/>
    </location>
</feature>
<dbReference type="SUPFAM" id="SSF53807">
    <property type="entry name" value="Helical backbone' metal receptor"/>
    <property type="match status" value="1"/>
</dbReference>
<reference evidence="5 6" key="1">
    <citation type="submission" date="2020-04" db="EMBL/GenBank/DDBJ databases">
        <title>Antimicrobial susceptibility and clonality of vaginal-derived multi-drug resistant Mobiluncus isolates in China.</title>
        <authorList>
            <person name="Zhang X."/>
        </authorList>
    </citation>
    <scope>NUCLEOTIDE SEQUENCE [LARGE SCALE GENOMIC DNA]</scope>
    <source>
        <strain evidence="5 6">12</strain>
    </source>
</reference>
<evidence type="ECO:0000256" key="3">
    <source>
        <dbReference type="SAM" id="SignalP"/>
    </source>
</evidence>
<dbReference type="Proteomes" id="UP000575397">
    <property type="component" value="Unassembled WGS sequence"/>
</dbReference>
<dbReference type="Pfam" id="PF01497">
    <property type="entry name" value="Peripla_BP_2"/>
    <property type="match status" value="1"/>
</dbReference>
<evidence type="ECO:0000313" key="6">
    <source>
        <dbReference type="Proteomes" id="UP000575397"/>
    </source>
</evidence>
<feature type="chain" id="PRO_5038431441" evidence="3">
    <location>
        <begin position="21"/>
        <end position="347"/>
    </location>
</feature>
<dbReference type="PROSITE" id="PS51257">
    <property type="entry name" value="PROKAR_LIPOPROTEIN"/>
    <property type="match status" value="1"/>
</dbReference>
<gene>
    <name evidence="5" type="ORF">HHJ77_11225</name>
</gene>
<comment type="similarity">
    <text evidence="1">Belongs to the bacterial solute-binding protein 8 family.</text>
</comment>
<feature type="signal peptide" evidence="3">
    <location>
        <begin position="1"/>
        <end position="20"/>
    </location>
</feature>
<keyword evidence="2" id="KW-0175">Coiled coil</keyword>
<sequence>MKKKVSRIQQGLTCSALALACVLSGCSTEKPDTDQTANKPAHTSAAYPQEYDSCGTRVVLDKRPEKIIAAGRMGVANLVAAGGADRMIGRYAEHGAEQSPEVEAAVKDIKQLESSTGEAHAELSFEAILKLQPDMIYGEGIGSDDYEVSNLEKYKIKGIVPKSACVYITNVDEVDRADLKGITKNIRELGKLIDSETTANQNADKLEQELKEAEEAGKDLKEMTVAGLYYWDASDDLFAYGANSTLQGIFNIAKLKNVVDPKYDAMMNGAIQPEAIMAANPEVIVITTGEGGITFEDSISRLKKIPGMDKVDAIKNNRIIELPSGAAYPIADAIHAAKTTVNARQDF</sequence>
<dbReference type="InterPro" id="IPR050902">
    <property type="entry name" value="ABC_Transporter_SBP"/>
</dbReference>
<proteinExistence type="inferred from homology"/>
<comment type="caution">
    <text evidence="5">The sequence shown here is derived from an EMBL/GenBank/DDBJ whole genome shotgun (WGS) entry which is preliminary data.</text>
</comment>
<dbReference type="PANTHER" id="PTHR30535">
    <property type="entry name" value="VITAMIN B12-BINDING PROTEIN"/>
    <property type="match status" value="1"/>
</dbReference>